<protein>
    <submittedName>
        <fullName evidence="2">Uncharacterized protein</fullName>
    </submittedName>
</protein>
<keyword evidence="1" id="KW-1133">Transmembrane helix</keyword>
<keyword evidence="1" id="KW-0472">Membrane</keyword>
<dbReference type="KEGG" id="nga:Ngar_c35460"/>
<evidence type="ECO:0000313" key="3">
    <source>
        <dbReference type="Proteomes" id="UP000008037"/>
    </source>
</evidence>
<dbReference type="EMBL" id="CP002408">
    <property type="protein sequence ID" value="AFU60459.1"/>
    <property type="molecule type" value="Genomic_DNA"/>
</dbReference>
<dbReference type="HOGENOM" id="CLU_2784245_0_0_2"/>
<dbReference type="InParanoid" id="K0IP40"/>
<keyword evidence="3" id="KW-1185">Reference proteome</keyword>
<feature type="transmembrane region" description="Helical" evidence="1">
    <location>
        <begin position="45"/>
        <end position="62"/>
    </location>
</feature>
<name>K0IP40_NITGG</name>
<dbReference type="Proteomes" id="UP000008037">
    <property type="component" value="Chromosome"/>
</dbReference>
<keyword evidence="1" id="KW-0812">Transmembrane</keyword>
<dbReference type="AlphaFoldDB" id="K0IP40"/>
<evidence type="ECO:0000256" key="1">
    <source>
        <dbReference type="SAM" id="Phobius"/>
    </source>
</evidence>
<accession>K0IP40</accession>
<feature type="transmembrane region" description="Helical" evidence="1">
    <location>
        <begin position="21"/>
        <end position="39"/>
    </location>
</feature>
<sequence length="68" mass="7697">MPMAFELAKDSETKNWQFAKIAIIVLAGIAFIFLGLSVITLAAFYAPIIIAVVILIVLYERWKEKKVR</sequence>
<evidence type="ECO:0000313" key="2">
    <source>
        <dbReference type="EMBL" id="AFU60459.1"/>
    </source>
</evidence>
<dbReference type="BioCyc" id="CNIT1237085:G1324-3547-MONOMER"/>
<proteinExistence type="predicted"/>
<reference evidence="2 3" key="1">
    <citation type="journal article" date="2012" name="Environ. Microbiol.">
        <title>The genome of the ammonia-oxidizing Candidatus Nitrososphaera gargensis: insights into metabolic versatility and environmental adaptations.</title>
        <authorList>
            <person name="Spang A."/>
            <person name="Poehlein A."/>
            <person name="Offre P."/>
            <person name="Zumbragel S."/>
            <person name="Haider S."/>
            <person name="Rychlik N."/>
            <person name="Nowka B."/>
            <person name="Schmeisser C."/>
            <person name="Lebedeva E.V."/>
            <person name="Rattei T."/>
            <person name="Bohm C."/>
            <person name="Schmid M."/>
            <person name="Galushko A."/>
            <person name="Hatzenpichler R."/>
            <person name="Weinmaier T."/>
            <person name="Daniel R."/>
            <person name="Schleper C."/>
            <person name="Spieck E."/>
            <person name="Streit W."/>
            <person name="Wagner M."/>
        </authorList>
    </citation>
    <scope>NUCLEOTIDE SEQUENCE [LARGE SCALE GENOMIC DNA]</scope>
    <source>
        <strain evidence="3">Ga9.2</strain>
    </source>
</reference>
<organism evidence="2 3">
    <name type="scientific">Nitrososphaera gargensis (strain Ga9.2)</name>
    <dbReference type="NCBI Taxonomy" id="1237085"/>
    <lineage>
        <taxon>Archaea</taxon>
        <taxon>Nitrososphaerota</taxon>
        <taxon>Nitrososphaeria</taxon>
        <taxon>Nitrososphaerales</taxon>
        <taxon>Nitrososphaeraceae</taxon>
        <taxon>Nitrososphaera</taxon>
    </lineage>
</organism>
<gene>
    <name evidence="2" type="ordered locus">Ngar_c35460</name>
</gene>